<evidence type="ECO:0000259" key="5">
    <source>
        <dbReference type="Pfam" id="PF00248"/>
    </source>
</evidence>
<dbReference type="PANTHER" id="PTHR43827">
    <property type="entry name" value="2,5-DIKETO-D-GLUCONIC ACID REDUCTASE"/>
    <property type="match status" value="1"/>
</dbReference>
<protein>
    <submittedName>
        <fullName evidence="6">Trifunctional aldehyde reductase/carbonyl reductase (NADPH)/glucose 1-dehydrogenase (NADP(+))</fullName>
    </submittedName>
</protein>
<dbReference type="SUPFAM" id="SSF51430">
    <property type="entry name" value="NAD(P)-linked oxidoreductase"/>
    <property type="match status" value="1"/>
</dbReference>
<evidence type="ECO:0000256" key="1">
    <source>
        <dbReference type="ARBA" id="ARBA00007905"/>
    </source>
</evidence>
<evidence type="ECO:0000313" key="7">
    <source>
        <dbReference type="Proteomes" id="UP001362899"/>
    </source>
</evidence>
<dbReference type="CDD" id="cd19071">
    <property type="entry name" value="AKR_AKR1-5-like"/>
    <property type="match status" value="1"/>
</dbReference>
<dbReference type="InterPro" id="IPR018170">
    <property type="entry name" value="Aldo/ket_reductase_CS"/>
</dbReference>
<feature type="compositionally biased region" description="Polar residues" evidence="4">
    <location>
        <begin position="1"/>
        <end position="13"/>
    </location>
</feature>
<feature type="domain" description="NADP-dependent oxidoreductase" evidence="5">
    <location>
        <begin position="84"/>
        <end position="345"/>
    </location>
</feature>
<gene>
    <name evidence="6" type="ORF">DASB73_007070</name>
</gene>
<proteinExistence type="inferred from homology"/>
<evidence type="ECO:0000256" key="2">
    <source>
        <dbReference type="ARBA" id="ARBA00022857"/>
    </source>
</evidence>
<dbReference type="InterPro" id="IPR023210">
    <property type="entry name" value="NADP_OxRdtase_dom"/>
</dbReference>
<organism evidence="6 7">
    <name type="scientific">Starmerella bacillaris</name>
    <name type="common">Yeast</name>
    <name type="synonym">Candida zemplinina</name>
    <dbReference type="NCBI Taxonomy" id="1247836"/>
    <lineage>
        <taxon>Eukaryota</taxon>
        <taxon>Fungi</taxon>
        <taxon>Dikarya</taxon>
        <taxon>Ascomycota</taxon>
        <taxon>Saccharomycotina</taxon>
        <taxon>Dipodascomycetes</taxon>
        <taxon>Dipodascales</taxon>
        <taxon>Trichomonascaceae</taxon>
        <taxon>Starmerella</taxon>
    </lineage>
</organism>
<accession>A0AAV5RDV6</accession>
<dbReference type="PROSITE" id="PS00063">
    <property type="entry name" value="ALDOKETO_REDUCTASE_3"/>
    <property type="match status" value="1"/>
</dbReference>
<dbReference type="EMBL" id="BTGC01000003">
    <property type="protein sequence ID" value="GMM49749.1"/>
    <property type="molecule type" value="Genomic_DNA"/>
</dbReference>
<dbReference type="PANTHER" id="PTHR43827:SF3">
    <property type="entry name" value="NADP-DEPENDENT OXIDOREDUCTASE DOMAIN-CONTAINING PROTEIN"/>
    <property type="match status" value="1"/>
</dbReference>
<evidence type="ECO:0000256" key="3">
    <source>
        <dbReference type="ARBA" id="ARBA00023002"/>
    </source>
</evidence>
<reference evidence="6 7" key="1">
    <citation type="journal article" date="2023" name="Elife">
        <title>Identification of key yeast species and microbe-microbe interactions impacting larval growth of Drosophila in the wild.</title>
        <authorList>
            <person name="Mure A."/>
            <person name="Sugiura Y."/>
            <person name="Maeda R."/>
            <person name="Honda K."/>
            <person name="Sakurai N."/>
            <person name="Takahashi Y."/>
            <person name="Watada M."/>
            <person name="Katoh T."/>
            <person name="Gotoh A."/>
            <person name="Gotoh Y."/>
            <person name="Taniguchi I."/>
            <person name="Nakamura K."/>
            <person name="Hayashi T."/>
            <person name="Katayama T."/>
            <person name="Uemura T."/>
            <person name="Hattori Y."/>
        </authorList>
    </citation>
    <scope>NUCLEOTIDE SEQUENCE [LARGE SCALE GENOMIC DNA]</scope>
    <source>
        <strain evidence="6 7">SB-73</strain>
    </source>
</reference>
<evidence type="ECO:0000313" key="6">
    <source>
        <dbReference type="EMBL" id="GMM49749.1"/>
    </source>
</evidence>
<dbReference type="PRINTS" id="PR00069">
    <property type="entry name" value="ALDKETRDTASE"/>
</dbReference>
<dbReference type="GO" id="GO:0016616">
    <property type="term" value="F:oxidoreductase activity, acting on the CH-OH group of donors, NAD or NADP as acceptor"/>
    <property type="evidence" value="ECO:0007669"/>
    <property type="project" value="UniProtKB-ARBA"/>
</dbReference>
<evidence type="ECO:0000256" key="4">
    <source>
        <dbReference type="SAM" id="MobiDB-lite"/>
    </source>
</evidence>
<keyword evidence="7" id="KW-1185">Reference proteome</keyword>
<dbReference type="Gene3D" id="3.20.20.100">
    <property type="entry name" value="NADP-dependent oxidoreductase domain"/>
    <property type="match status" value="1"/>
</dbReference>
<dbReference type="InterPro" id="IPR036812">
    <property type="entry name" value="NAD(P)_OxRdtase_dom_sf"/>
</dbReference>
<dbReference type="Pfam" id="PF00248">
    <property type="entry name" value="Aldo_ket_red"/>
    <property type="match status" value="1"/>
</dbReference>
<dbReference type="Proteomes" id="UP001362899">
    <property type="component" value="Unassembled WGS sequence"/>
</dbReference>
<comment type="similarity">
    <text evidence="1">Belongs to the aldo/keto reductase family.</text>
</comment>
<sequence length="398" mass="44179">MESFDGTITTSYASDDDDDDLESVTTYSSTVPDYAELGLVDPFDVNEPAMTAANSSKNDSSGFQSTPLLIEDRILNTNATCPGIGYGTGGEGRSTLDELYRAFMVAINAGFRSFDSAPFYQDGAVERILGRAINDSSVPRSEFFITTKVWPTFARVPEESLKLSLKNMNLDYVDCLLLHWPIPLVPVEGDPYALGDTWDSGWDFKMTWNEMQKIPKDKARAIGVCNFTINRLRLLLSSSTTTIVPAVLQVEGHPELPQKPLMRFCKEHNIQPFCFSPLAQGQVMNPTILRIARKHGIDSGQVAISWAVIRGTVPLPKSVNPNRISGNINLVELDEDDLAQLDTLSEVPRRIVNPRALFGHDIFENNADSYETTTYKSEDAHVSRAMPRKRRQFAVGST</sequence>
<feature type="region of interest" description="Disordered" evidence="4">
    <location>
        <begin position="1"/>
        <end position="25"/>
    </location>
</feature>
<keyword evidence="2" id="KW-0521">NADP</keyword>
<keyword evidence="3" id="KW-0560">Oxidoreductase</keyword>
<dbReference type="InterPro" id="IPR020471">
    <property type="entry name" value="AKR"/>
</dbReference>
<dbReference type="AlphaFoldDB" id="A0AAV5RDV6"/>
<name>A0AAV5RDV6_STABA</name>
<comment type="caution">
    <text evidence="6">The sequence shown here is derived from an EMBL/GenBank/DDBJ whole genome shotgun (WGS) entry which is preliminary data.</text>
</comment>